<protein>
    <submittedName>
        <fullName evidence="1">Uncharacterized protein</fullName>
    </submittedName>
</protein>
<dbReference type="AlphaFoldDB" id="A0A1H3XQU2"/>
<accession>A0A1H3XQU2</accession>
<reference evidence="1 2" key="1">
    <citation type="submission" date="2016-10" db="EMBL/GenBank/DDBJ databases">
        <authorList>
            <person name="de Groot N.N."/>
        </authorList>
    </citation>
    <scope>NUCLEOTIDE SEQUENCE [LARGE SCALE GENOMIC DNA]</scope>
    <source>
        <strain evidence="1 2">DSM 23842</strain>
    </source>
</reference>
<proteinExistence type="predicted"/>
<dbReference type="STRING" id="283786.SAMN04487990_105111"/>
<gene>
    <name evidence="1" type="ORF">SAMN04487990_105111</name>
</gene>
<evidence type="ECO:0000313" key="2">
    <source>
        <dbReference type="Proteomes" id="UP000198846"/>
    </source>
</evidence>
<dbReference type="EMBL" id="FNQK01000005">
    <property type="protein sequence ID" value="SEA01251.1"/>
    <property type="molecule type" value="Genomic_DNA"/>
</dbReference>
<organism evidence="1 2">
    <name type="scientific">Bizionia paragorgiae</name>
    <dbReference type="NCBI Taxonomy" id="283786"/>
    <lineage>
        <taxon>Bacteria</taxon>
        <taxon>Pseudomonadati</taxon>
        <taxon>Bacteroidota</taxon>
        <taxon>Flavobacteriia</taxon>
        <taxon>Flavobacteriales</taxon>
        <taxon>Flavobacteriaceae</taxon>
        <taxon>Bizionia</taxon>
    </lineage>
</organism>
<evidence type="ECO:0000313" key="1">
    <source>
        <dbReference type="EMBL" id="SEA01251.1"/>
    </source>
</evidence>
<name>A0A1H3XQU2_BIZPA</name>
<sequence>MRLQLKNQSQFTSYKSLTYYIMKTFLLFLPLVLLMHCGATKPIPNDTQDWINNQAFTVSAPKDWRAVKHHGYVGYTPLLEGDNFFHTLVSVFEYKPQGQSDFNAFVQERFAETNAGINLLNQDIKTEDTHLGPVYIHTTTSSFNQKTYKR</sequence>
<dbReference type="Proteomes" id="UP000198846">
    <property type="component" value="Unassembled WGS sequence"/>
</dbReference>
<keyword evidence="2" id="KW-1185">Reference proteome</keyword>